<keyword evidence="3" id="KW-1185">Reference proteome</keyword>
<feature type="non-terminal residue" evidence="2">
    <location>
        <position position="1"/>
    </location>
</feature>
<accession>A0A6G0XFU9</accession>
<dbReference type="EMBL" id="VUJU01007884">
    <property type="protein sequence ID" value="KAF0738972.1"/>
    <property type="molecule type" value="Genomic_DNA"/>
</dbReference>
<dbReference type="AlphaFoldDB" id="A0A6G0XFU9"/>
<name>A0A6G0XFU9_APHCR</name>
<proteinExistence type="predicted"/>
<dbReference type="OrthoDB" id="6613885at2759"/>
<evidence type="ECO:0000256" key="1">
    <source>
        <dbReference type="SAM" id="Phobius"/>
    </source>
</evidence>
<feature type="non-terminal residue" evidence="2">
    <location>
        <position position="107"/>
    </location>
</feature>
<organism evidence="2 3">
    <name type="scientific">Aphis craccivora</name>
    <name type="common">Cowpea aphid</name>
    <dbReference type="NCBI Taxonomy" id="307492"/>
    <lineage>
        <taxon>Eukaryota</taxon>
        <taxon>Metazoa</taxon>
        <taxon>Ecdysozoa</taxon>
        <taxon>Arthropoda</taxon>
        <taxon>Hexapoda</taxon>
        <taxon>Insecta</taxon>
        <taxon>Pterygota</taxon>
        <taxon>Neoptera</taxon>
        <taxon>Paraneoptera</taxon>
        <taxon>Hemiptera</taxon>
        <taxon>Sternorrhyncha</taxon>
        <taxon>Aphidomorpha</taxon>
        <taxon>Aphidoidea</taxon>
        <taxon>Aphididae</taxon>
        <taxon>Aphidini</taxon>
        <taxon>Aphis</taxon>
        <taxon>Aphis</taxon>
    </lineage>
</organism>
<evidence type="ECO:0000313" key="2">
    <source>
        <dbReference type="EMBL" id="KAF0738972.1"/>
    </source>
</evidence>
<reference evidence="2 3" key="1">
    <citation type="submission" date="2019-08" db="EMBL/GenBank/DDBJ databases">
        <title>Whole genome of Aphis craccivora.</title>
        <authorList>
            <person name="Voronova N.V."/>
            <person name="Shulinski R.S."/>
            <person name="Bandarenka Y.V."/>
            <person name="Zhorov D.G."/>
            <person name="Warner D."/>
        </authorList>
    </citation>
    <scope>NUCLEOTIDE SEQUENCE [LARGE SCALE GENOMIC DNA]</scope>
    <source>
        <strain evidence="2">180601</strain>
        <tissue evidence="2">Whole Body</tissue>
    </source>
</reference>
<protein>
    <submittedName>
        <fullName evidence="2">Uncharacterized protein</fullName>
    </submittedName>
</protein>
<keyword evidence="1" id="KW-1133">Transmembrane helix</keyword>
<sequence>NLNQLTIKLHVNDHFITLLYTDLHHLKQLQQCIDSHIVEKQKKLVSYQSTFDTSRQQYSTIIFIFKILTLACVVYRTMILFKETVYFLIHFLIDQLQPTNSTQQRGP</sequence>
<dbReference type="Proteomes" id="UP000478052">
    <property type="component" value="Unassembled WGS sequence"/>
</dbReference>
<keyword evidence="1" id="KW-0472">Membrane</keyword>
<evidence type="ECO:0000313" key="3">
    <source>
        <dbReference type="Proteomes" id="UP000478052"/>
    </source>
</evidence>
<gene>
    <name evidence="2" type="ORF">FWK35_00024539</name>
</gene>
<comment type="caution">
    <text evidence="2">The sequence shown here is derived from an EMBL/GenBank/DDBJ whole genome shotgun (WGS) entry which is preliminary data.</text>
</comment>
<keyword evidence="1" id="KW-0812">Transmembrane</keyword>
<feature type="transmembrane region" description="Helical" evidence="1">
    <location>
        <begin position="61"/>
        <end position="81"/>
    </location>
</feature>